<evidence type="ECO:0000259" key="2">
    <source>
        <dbReference type="Pfam" id="PF21100"/>
    </source>
</evidence>
<dbReference type="PANTHER" id="PTHR34301:SF8">
    <property type="entry name" value="ATPASE DOMAIN-CONTAINING PROTEIN"/>
    <property type="match status" value="1"/>
</dbReference>
<dbReference type="SUPFAM" id="SSF46785">
    <property type="entry name" value="Winged helix' DNA-binding domain"/>
    <property type="match status" value="1"/>
</dbReference>
<name>A0A4P2VHW7_9ARCH</name>
<sequence>MVVVTGLRRYGKTSLMLTYLNETGKRYVYVDCKFLPPAVSLKSFMSLLEAGLSNVDWGRRLLGKVSLAEVSLGGFGLKFKNKEEENLLRTIKALEGSVLVVDEAQALRNSAYRFDSLLAYIFDNLDIKLMISGSEVGLLYRFLRIDDPSAPLYGRAFSEIRIKPLPRDMAREFLAEGFKQEKISVDERVLDEAVENLDGVIGWLTYFGYSYVTGEADAKRIYEGASKLAVEELKRALTLYGEGEPRYREALKIVATLRSASWSEIKRGIGARLGEVTDSKLSNILKNLKDSGFIVKDENGYSISDPVLARGILSYL</sequence>
<dbReference type="KEGG" id="ccai:NAS2_1405"/>
<dbReference type="Proteomes" id="UP000509448">
    <property type="component" value="Chromosome"/>
</dbReference>
<proteinExistence type="predicted"/>
<dbReference type="Pfam" id="PF21100">
    <property type="entry name" value="WHD_MCM"/>
    <property type="match status" value="1"/>
</dbReference>
<reference evidence="3 4" key="1">
    <citation type="journal article" date="2019" name="ISME J.">
        <title>Isolation and characterization of a thermophilic sulfur- and iron-reducing thaumarchaeote from a terrestrial acidic hot spring.</title>
        <authorList>
            <person name="Kato S."/>
            <person name="Itoh T."/>
            <person name="Yuki M."/>
            <person name="Nagamori M."/>
            <person name="Ohnishi M."/>
            <person name="Uematsu K."/>
            <person name="Suzuki K."/>
            <person name="Takashina T."/>
            <person name="Ohkuma M."/>
        </authorList>
    </citation>
    <scope>NUCLEOTIDE SEQUENCE [LARGE SCALE GENOMIC DNA]</scope>
    <source>
        <strain evidence="3 4">NAS-02</strain>
    </source>
</reference>
<dbReference type="InterPro" id="IPR036388">
    <property type="entry name" value="WH-like_DNA-bd_sf"/>
</dbReference>
<dbReference type="Gene3D" id="1.10.8.60">
    <property type="match status" value="1"/>
</dbReference>
<dbReference type="InterPro" id="IPR011579">
    <property type="entry name" value="ATPase_dom"/>
</dbReference>
<dbReference type="SUPFAM" id="SSF52540">
    <property type="entry name" value="P-loop containing nucleoside triphosphate hydrolases"/>
    <property type="match status" value="1"/>
</dbReference>
<accession>A0A4P2VHW7</accession>
<evidence type="ECO:0000259" key="1">
    <source>
        <dbReference type="Pfam" id="PF01637"/>
    </source>
</evidence>
<organism evidence="3 4">
    <name type="scientific">Conexivisphaera calida</name>
    <dbReference type="NCBI Taxonomy" id="1874277"/>
    <lineage>
        <taxon>Archaea</taxon>
        <taxon>Nitrososphaerota</taxon>
        <taxon>Conexivisphaeria</taxon>
        <taxon>Conexivisphaerales</taxon>
        <taxon>Conexivisphaeraceae</taxon>
        <taxon>Conexivisphaera</taxon>
    </lineage>
</organism>
<feature type="domain" description="MCM C-terminal" evidence="2">
    <location>
        <begin position="245"/>
        <end position="302"/>
    </location>
</feature>
<dbReference type="InterPro" id="IPR036390">
    <property type="entry name" value="WH_DNA-bd_sf"/>
</dbReference>
<dbReference type="GO" id="GO:0005524">
    <property type="term" value="F:ATP binding"/>
    <property type="evidence" value="ECO:0007669"/>
    <property type="project" value="InterPro"/>
</dbReference>
<evidence type="ECO:0000313" key="4">
    <source>
        <dbReference type="Proteomes" id="UP000509448"/>
    </source>
</evidence>
<dbReference type="Gene3D" id="1.10.10.10">
    <property type="entry name" value="Winged helix-like DNA-binding domain superfamily/Winged helix DNA-binding domain"/>
    <property type="match status" value="1"/>
</dbReference>
<evidence type="ECO:0008006" key="5">
    <source>
        <dbReference type="Google" id="ProtNLM"/>
    </source>
</evidence>
<gene>
    <name evidence="3" type="ORF">NAS2_1405</name>
</gene>
<feature type="domain" description="ATPase" evidence="1">
    <location>
        <begin position="2"/>
        <end position="199"/>
    </location>
</feature>
<keyword evidence="4" id="KW-1185">Reference proteome</keyword>
<dbReference type="PANTHER" id="PTHR34301">
    <property type="entry name" value="DNA-BINDING PROTEIN-RELATED"/>
    <property type="match status" value="1"/>
</dbReference>
<dbReference type="Pfam" id="PF01637">
    <property type="entry name" value="ATPase_2"/>
    <property type="match status" value="1"/>
</dbReference>
<dbReference type="AlphaFoldDB" id="A0A4P2VHW7"/>
<dbReference type="InterPro" id="IPR027417">
    <property type="entry name" value="P-loop_NTPase"/>
</dbReference>
<dbReference type="InterPro" id="IPR048907">
    <property type="entry name" value="WHD_MCM_arc"/>
</dbReference>
<dbReference type="EMBL" id="AP018732">
    <property type="protein sequence ID" value="BBE42792.1"/>
    <property type="molecule type" value="Genomic_DNA"/>
</dbReference>
<dbReference type="Gene3D" id="3.40.50.300">
    <property type="entry name" value="P-loop containing nucleotide triphosphate hydrolases"/>
    <property type="match status" value="1"/>
</dbReference>
<evidence type="ECO:0000313" key="3">
    <source>
        <dbReference type="EMBL" id="BBE42792.1"/>
    </source>
</evidence>
<protein>
    <recommendedName>
        <fullName evidence="5">ATPase domain-containing protein</fullName>
    </recommendedName>
</protein>